<dbReference type="InterPro" id="IPR004604">
    <property type="entry name" value="DNA_recomb/repair_RecN"/>
</dbReference>
<keyword evidence="6" id="KW-0067">ATP-binding</keyword>
<dbReference type="STRING" id="479431.Namu_4072"/>
<evidence type="ECO:0000256" key="2">
    <source>
        <dbReference type="ARBA" id="ARBA00009441"/>
    </source>
</evidence>
<dbReference type="PIRSF" id="PIRSF003128">
    <property type="entry name" value="RecN"/>
    <property type="match status" value="1"/>
</dbReference>
<dbReference type="InterPro" id="IPR003395">
    <property type="entry name" value="RecF/RecN/SMC_N"/>
</dbReference>
<sequence length="588" mass="61993">MLQELRIADLGVIDEALIEPDRGFTVVTGETGAGKTMVVTALGLIGGRRGDASKVRAGAERATVEVRWSPPDGESESPAQELVSSVGGRFDEDGTLIAARSVGTDGRSRAHVGGRSVPLATLAELAEPLIAVHGQSEAISLLRPGPQRAVLDRFAGLTAQVGRYRELRSRWHRMAADLADRRARARERAQREQLLRIGLAEIEAAAPVPGEDRDLVEEVRRLQNLDGLRAAAAGAHESLTGSEDAAAAPAALALVHGAQHLLDTAEDPRLAELGGQLQQAALVLADVGSELSVFLSGLDDEPGRLTQVLERQATLRALTRRYGDDVDAVCAWARSAGQELLELDSSDDRLARMQADLDEVRGELGRLAARLSGERSAAAERLGRLVTAELASLAMARATVRVRVSQQAADPHDPQAVPVDHSWLLAGPDGVDQVEIVMVAHAGAPELPIAKGASGGELSRVMLALEVVLADSDPVSTMVFDEVDAGVGGRAATEIGERLAALARTHQVIVVTHLAQVAAHADRHYIVDADSSGRIGTSNVRLVTGRERERELARMLGGTNGPAARAHARDLLAAAKGATGTTPLRRAG</sequence>
<name>C8XHQ9_NAKMY</name>
<dbReference type="Gene3D" id="3.40.50.300">
    <property type="entry name" value="P-loop containing nucleotide triphosphate hydrolases"/>
    <property type="match status" value="2"/>
</dbReference>
<dbReference type="GO" id="GO:0043590">
    <property type="term" value="C:bacterial nucleoid"/>
    <property type="evidence" value="ECO:0007669"/>
    <property type="project" value="TreeGrafter"/>
</dbReference>
<evidence type="ECO:0000256" key="6">
    <source>
        <dbReference type="ARBA" id="ARBA00022840"/>
    </source>
</evidence>
<proteinExistence type="inferred from homology"/>
<organism evidence="12 13">
    <name type="scientific">Nakamurella multipartita (strain ATCC 700099 / DSM 44233 / CIP 104796 / JCM 9543 / NBRC 105858 / Y-104)</name>
    <name type="common">Microsphaera multipartita</name>
    <dbReference type="NCBI Taxonomy" id="479431"/>
    <lineage>
        <taxon>Bacteria</taxon>
        <taxon>Bacillati</taxon>
        <taxon>Actinomycetota</taxon>
        <taxon>Actinomycetes</taxon>
        <taxon>Nakamurellales</taxon>
        <taxon>Nakamurellaceae</taxon>
        <taxon>Nakamurella</taxon>
    </lineage>
</organism>
<comment type="function">
    <text evidence="1 9">May be involved in recombinational repair of damaged DNA.</text>
</comment>
<dbReference type="RefSeq" id="WP_015749187.1">
    <property type="nucleotide sequence ID" value="NC_013235.1"/>
</dbReference>
<keyword evidence="5 9" id="KW-0227">DNA damage</keyword>
<evidence type="ECO:0000256" key="4">
    <source>
        <dbReference type="ARBA" id="ARBA00022741"/>
    </source>
</evidence>
<keyword evidence="4" id="KW-0547">Nucleotide-binding</keyword>
<dbReference type="GO" id="GO:0006310">
    <property type="term" value="P:DNA recombination"/>
    <property type="evidence" value="ECO:0007669"/>
    <property type="project" value="InterPro"/>
</dbReference>
<protein>
    <recommendedName>
        <fullName evidence="3 9">DNA repair protein RecN</fullName>
    </recommendedName>
    <alternativeName>
        <fullName evidence="8 9">Recombination protein N</fullName>
    </alternativeName>
</protein>
<dbReference type="Proteomes" id="UP000002218">
    <property type="component" value="Chromosome"/>
</dbReference>
<dbReference type="KEGG" id="nml:Namu_4072"/>
<evidence type="ECO:0000256" key="8">
    <source>
        <dbReference type="ARBA" id="ARBA00033408"/>
    </source>
</evidence>
<dbReference type="InParanoid" id="C8XHQ9"/>
<dbReference type="PANTHER" id="PTHR11059:SF0">
    <property type="entry name" value="DNA REPAIR PROTEIN RECN"/>
    <property type="match status" value="1"/>
</dbReference>
<evidence type="ECO:0000256" key="1">
    <source>
        <dbReference type="ARBA" id="ARBA00003618"/>
    </source>
</evidence>
<keyword evidence="10" id="KW-0175">Coiled coil</keyword>
<dbReference type="CDD" id="cd03241">
    <property type="entry name" value="ABC_RecN"/>
    <property type="match status" value="1"/>
</dbReference>
<dbReference type="PANTHER" id="PTHR11059">
    <property type="entry name" value="DNA REPAIR PROTEIN RECN"/>
    <property type="match status" value="1"/>
</dbReference>
<feature type="domain" description="RecF/RecN/SMC N-terminal" evidence="11">
    <location>
        <begin position="4"/>
        <end position="529"/>
    </location>
</feature>
<dbReference type="eggNOG" id="COG0497">
    <property type="taxonomic scope" value="Bacteria"/>
</dbReference>
<reference evidence="13" key="1">
    <citation type="submission" date="2009-09" db="EMBL/GenBank/DDBJ databases">
        <title>The complete genome of Nakamurella multipartita DSM 44233.</title>
        <authorList>
            <consortium name="US DOE Joint Genome Institute (JGI-PGF)"/>
            <person name="Lucas S."/>
            <person name="Copeland A."/>
            <person name="Lapidus A."/>
            <person name="Glavina del Rio T."/>
            <person name="Dalin E."/>
            <person name="Tice H."/>
            <person name="Bruce D."/>
            <person name="Goodwin L."/>
            <person name="Pitluck S."/>
            <person name="Kyrpides N."/>
            <person name="Mavromatis K."/>
            <person name="Ivanova N."/>
            <person name="Ovchinnikova G."/>
            <person name="Sims D."/>
            <person name="Meincke L."/>
            <person name="Brettin T."/>
            <person name="Detter J.C."/>
            <person name="Han C."/>
            <person name="Larimer F."/>
            <person name="Land M."/>
            <person name="Hauser L."/>
            <person name="Markowitz V."/>
            <person name="Cheng J.-F."/>
            <person name="Hugenholtz P."/>
            <person name="Woyke T."/>
            <person name="Wu D."/>
            <person name="Klenk H.-P."/>
            <person name="Eisen J.A."/>
        </authorList>
    </citation>
    <scope>NUCLEOTIDE SEQUENCE [LARGE SCALE GENOMIC DNA]</scope>
    <source>
        <strain evidence="13">ATCC 700099 / DSM 44233 / CIP 104796 / JCM 9543 / NBRC 105858 / Y-104</strain>
    </source>
</reference>
<dbReference type="OrthoDB" id="9806954at2"/>
<reference evidence="12 13" key="2">
    <citation type="journal article" date="2010" name="Stand. Genomic Sci.">
        <title>Complete genome sequence of Nakamurella multipartita type strain (Y-104).</title>
        <authorList>
            <person name="Tice H."/>
            <person name="Mayilraj S."/>
            <person name="Sims D."/>
            <person name="Lapidus A."/>
            <person name="Nolan M."/>
            <person name="Lucas S."/>
            <person name="Glavina Del Rio T."/>
            <person name="Copeland A."/>
            <person name="Cheng J.F."/>
            <person name="Meincke L."/>
            <person name="Bruce D."/>
            <person name="Goodwin L."/>
            <person name="Pitluck S."/>
            <person name="Ivanova N."/>
            <person name="Mavromatis K."/>
            <person name="Ovchinnikova G."/>
            <person name="Pati A."/>
            <person name="Chen A."/>
            <person name="Palaniappan K."/>
            <person name="Land M."/>
            <person name="Hauser L."/>
            <person name="Chang Y.J."/>
            <person name="Jeffries C.D."/>
            <person name="Detter J.C."/>
            <person name="Brettin T."/>
            <person name="Rohde M."/>
            <person name="Goker M."/>
            <person name="Bristow J."/>
            <person name="Eisen J.A."/>
            <person name="Markowitz V."/>
            <person name="Hugenholtz P."/>
            <person name="Kyrpides N.C."/>
            <person name="Klenk H.P."/>
            <person name="Chen F."/>
        </authorList>
    </citation>
    <scope>NUCLEOTIDE SEQUENCE [LARGE SCALE GENOMIC DNA]</scope>
    <source>
        <strain evidence="13">ATCC 700099 / DSM 44233 / CIP 104796 / JCM 9543 / NBRC 105858 / Y-104</strain>
    </source>
</reference>
<evidence type="ECO:0000256" key="7">
    <source>
        <dbReference type="ARBA" id="ARBA00023204"/>
    </source>
</evidence>
<keyword evidence="7 9" id="KW-0234">DNA repair</keyword>
<dbReference type="GO" id="GO:0006281">
    <property type="term" value="P:DNA repair"/>
    <property type="evidence" value="ECO:0007669"/>
    <property type="project" value="UniProtKB-KW"/>
</dbReference>
<evidence type="ECO:0000259" key="11">
    <source>
        <dbReference type="Pfam" id="PF02463"/>
    </source>
</evidence>
<evidence type="ECO:0000256" key="9">
    <source>
        <dbReference type="PIRNR" id="PIRNR003128"/>
    </source>
</evidence>
<dbReference type="HOGENOM" id="CLU_018297_3_0_11"/>
<dbReference type="SUPFAM" id="SSF52540">
    <property type="entry name" value="P-loop containing nucleoside triphosphate hydrolases"/>
    <property type="match status" value="2"/>
</dbReference>
<evidence type="ECO:0000256" key="3">
    <source>
        <dbReference type="ARBA" id="ARBA00021315"/>
    </source>
</evidence>
<evidence type="ECO:0000313" key="12">
    <source>
        <dbReference type="EMBL" id="ACV80362.1"/>
    </source>
</evidence>
<accession>C8XHQ9</accession>
<dbReference type="AlphaFoldDB" id="C8XHQ9"/>
<feature type="coiled-coil region" evidence="10">
    <location>
        <begin position="343"/>
        <end position="370"/>
    </location>
</feature>
<dbReference type="GO" id="GO:0009432">
    <property type="term" value="P:SOS response"/>
    <property type="evidence" value="ECO:0007669"/>
    <property type="project" value="TreeGrafter"/>
</dbReference>
<dbReference type="EMBL" id="CP001737">
    <property type="protein sequence ID" value="ACV80362.1"/>
    <property type="molecule type" value="Genomic_DNA"/>
</dbReference>
<dbReference type="NCBIfam" id="TIGR00634">
    <property type="entry name" value="recN"/>
    <property type="match status" value="1"/>
</dbReference>
<dbReference type="Pfam" id="PF02463">
    <property type="entry name" value="SMC_N"/>
    <property type="match status" value="1"/>
</dbReference>
<dbReference type="InterPro" id="IPR027417">
    <property type="entry name" value="P-loop_NTPase"/>
</dbReference>
<evidence type="ECO:0000256" key="10">
    <source>
        <dbReference type="SAM" id="Coils"/>
    </source>
</evidence>
<gene>
    <name evidence="12" type="ordered locus">Namu_4072</name>
</gene>
<dbReference type="GO" id="GO:0005524">
    <property type="term" value="F:ATP binding"/>
    <property type="evidence" value="ECO:0007669"/>
    <property type="project" value="UniProtKB-KW"/>
</dbReference>
<evidence type="ECO:0000256" key="5">
    <source>
        <dbReference type="ARBA" id="ARBA00022763"/>
    </source>
</evidence>
<comment type="similarity">
    <text evidence="2 9">Belongs to the RecN family.</text>
</comment>
<dbReference type="FunCoup" id="C8XHQ9">
    <property type="interactions" value="44"/>
</dbReference>
<evidence type="ECO:0000313" key="13">
    <source>
        <dbReference type="Proteomes" id="UP000002218"/>
    </source>
</evidence>
<keyword evidence="13" id="KW-1185">Reference proteome</keyword>